<evidence type="ECO:0000313" key="3">
    <source>
        <dbReference type="Proteomes" id="UP001595705"/>
    </source>
</evidence>
<dbReference type="RefSeq" id="WP_386742072.1">
    <property type="nucleotide sequence ID" value="NZ_JBHRYA010000001.1"/>
</dbReference>
<evidence type="ECO:0000313" key="2">
    <source>
        <dbReference type="EMBL" id="MFC3715056.1"/>
    </source>
</evidence>
<dbReference type="Proteomes" id="UP001595705">
    <property type="component" value="Unassembled WGS sequence"/>
</dbReference>
<dbReference type="SUPFAM" id="SSF54427">
    <property type="entry name" value="NTF2-like"/>
    <property type="match status" value="1"/>
</dbReference>
<dbReference type="Pfam" id="PF14534">
    <property type="entry name" value="DUF4440"/>
    <property type="match status" value="1"/>
</dbReference>
<keyword evidence="3" id="KW-1185">Reference proteome</keyword>
<dbReference type="InterPro" id="IPR032710">
    <property type="entry name" value="NTF2-like_dom_sf"/>
</dbReference>
<dbReference type="InterPro" id="IPR027843">
    <property type="entry name" value="DUF4440"/>
</dbReference>
<dbReference type="Gene3D" id="3.10.450.50">
    <property type="match status" value="1"/>
</dbReference>
<comment type="caution">
    <text evidence="2">The sequence shown here is derived from an EMBL/GenBank/DDBJ whole genome shotgun (WGS) entry which is preliminary data.</text>
</comment>
<organism evidence="2 3">
    <name type="scientific">Luteimonas soli</name>
    <dbReference type="NCBI Taxonomy" id="1648966"/>
    <lineage>
        <taxon>Bacteria</taxon>
        <taxon>Pseudomonadati</taxon>
        <taxon>Pseudomonadota</taxon>
        <taxon>Gammaproteobacteria</taxon>
        <taxon>Lysobacterales</taxon>
        <taxon>Lysobacteraceae</taxon>
        <taxon>Luteimonas</taxon>
    </lineage>
</organism>
<accession>A0ABV7XGJ4</accession>
<gene>
    <name evidence="2" type="ORF">ACFONC_02670</name>
</gene>
<evidence type="ECO:0000259" key="1">
    <source>
        <dbReference type="Pfam" id="PF14534"/>
    </source>
</evidence>
<sequence length="124" mass="13594">MQSKIRQLEEALRCAMLHSDVSALDALIDDDLLFVGPDDGIFTKAADLELHRSGVQRLTHAEWREVLVQEHGMTAVSVVLAYLSGDFKGEKFSGMYRYSRVWANRGSGWRIVGGSAVAIATGAV</sequence>
<name>A0ABV7XGJ4_9GAMM</name>
<proteinExistence type="predicted"/>
<protein>
    <submittedName>
        <fullName evidence="2">Nuclear transport factor 2 family protein</fullName>
    </submittedName>
</protein>
<reference evidence="3" key="1">
    <citation type="journal article" date="2019" name="Int. J. Syst. Evol. Microbiol.">
        <title>The Global Catalogue of Microorganisms (GCM) 10K type strain sequencing project: providing services to taxonomists for standard genome sequencing and annotation.</title>
        <authorList>
            <consortium name="The Broad Institute Genomics Platform"/>
            <consortium name="The Broad Institute Genome Sequencing Center for Infectious Disease"/>
            <person name="Wu L."/>
            <person name="Ma J."/>
        </authorList>
    </citation>
    <scope>NUCLEOTIDE SEQUENCE [LARGE SCALE GENOMIC DNA]</scope>
    <source>
        <strain evidence="3">KCTC 42441</strain>
    </source>
</reference>
<feature type="domain" description="DUF4440" evidence="1">
    <location>
        <begin position="5"/>
        <end position="111"/>
    </location>
</feature>
<dbReference type="EMBL" id="JBHRYA010000001">
    <property type="protein sequence ID" value="MFC3715056.1"/>
    <property type="molecule type" value="Genomic_DNA"/>
</dbReference>